<organism evidence="5 6">
    <name type="scientific">Mobilisporobacter senegalensis</name>
    <dbReference type="NCBI Taxonomy" id="1329262"/>
    <lineage>
        <taxon>Bacteria</taxon>
        <taxon>Bacillati</taxon>
        <taxon>Bacillota</taxon>
        <taxon>Clostridia</taxon>
        <taxon>Lachnospirales</taxon>
        <taxon>Lachnospiraceae</taxon>
        <taxon>Mobilisporobacter</taxon>
    </lineage>
</organism>
<name>A0A3N1XPT1_9FIRM</name>
<dbReference type="PIRSF" id="PIRSF019455">
    <property type="entry name" value="CopR_AtkY"/>
    <property type="match status" value="1"/>
</dbReference>
<comment type="similarity">
    <text evidence="1">Belongs to the BlaI transcriptional regulatory family.</text>
</comment>
<dbReference type="OrthoDB" id="9795583at2"/>
<evidence type="ECO:0000313" key="6">
    <source>
        <dbReference type="Proteomes" id="UP000273083"/>
    </source>
</evidence>
<dbReference type="SUPFAM" id="SSF46785">
    <property type="entry name" value="Winged helix' DNA-binding domain"/>
    <property type="match status" value="1"/>
</dbReference>
<accession>A0A3N1XPT1</accession>
<dbReference type="Gene3D" id="1.10.4040.10">
    <property type="entry name" value="Penicillinase repressor domain"/>
    <property type="match status" value="1"/>
</dbReference>
<evidence type="ECO:0000313" key="5">
    <source>
        <dbReference type="EMBL" id="ROR28268.1"/>
    </source>
</evidence>
<dbReference type="AlphaFoldDB" id="A0A3N1XPT1"/>
<dbReference type="Pfam" id="PF03965">
    <property type="entry name" value="Penicillinase_R"/>
    <property type="match status" value="1"/>
</dbReference>
<dbReference type="Proteomes" id="UP000273083">
    <property type="component" value="Unassembled WGS sequence"/>
</dbReference>
<dbReference type="EMBL" id="RJVG01000005">
    <property type="protein sequence ID" value="ROR28268.1"/>
    <property type="molecule type" value="Genomic_DNA"/>
</dbReference>
<proteinExistence type="inferred from homology"/>
<dbReference type="InterPro" id="IPR005650">
    <property type="entry name" value="BlaI_family"/>
</dbReference>
<dbReference type="RefSeq" id="WP_123609442.1">
    <property type="nucleotide sequence ID" value="NZ_RJVG01000005.1"/>
</dbReference>
<comment type="caution">
    <text evidence="5">The sequence shown here is derived from an EMBL/GenBank/DDBJ whole genome shotgun (WGS) entry which is preliminary data.</text>
</comment>
<evidence type="ECO:0000256" key="3">
    <source>
        <dbReference type="ARBA" id="ARBA00023125"/>
    </source>
</evidence>
<keyword evidence="4" id="KW-0804">Transcription</keyword>
<evidence type="ECO:0000256" key="1">
    <source>
        <dbReference type="ARBA" id="ARBA00011046"/>
    </source>
</evidence>
<gene>
    <name evidence="5" type="ORF">EDD66_105209</name>
</gene>
<dbReference type="InterPro" id="IPR036390">
    <property type="entry name" value="WH_DNA-bd_sf"/>
</dbReference>
<keyword evidence="2" id="KW-0805">Transcription regulation</keyword>
<sequence>MKYIDLSNGEWKIMNLLWESSPRTITMLTADLKEKTGWTKHTVITMLSRMEKKGAVRFEEGSRAKQYYPNISKEQVSYTETKGFLDKVYNGSLSMMVNAMVKQDSLTKDEIDELYGILKKAEEEKYD</sequence>
<reference evidence="5 6" key="1">
    <citation type="submission" date="2018-11" db="EMBL/GenBank/DDBJ databases">
        <title>Genomic Encyclopedia of Type Strains, Phase IV (KMG-IV): sequencing the most valuable type-strain genomes for metagenomic binning, comparative biology and taxonomic classification.</title>
        <authorList>
            <person name="Goeker M."/>
        </authorList>
    </citation>
    <scope>NUCLEOTIDE SEQUENCE [LARGE SCALE GENOMIC DNA]</scope>
    <source>
        <strain evidence="5 6">DSM 26537</strain>
    </source>
</reference>
<dbReference type="Gene3D" id="1.10.10.10">
    <property type="entry name" value="Winged helix-like DNA-binding domain superfamily/Winged helix DNA-binding domain"/>
    <property type="match status" value="1"/>
</dbReference>
<dbReference type="GO" id="GO:0045892">
    <property type="term" value="P:negative regulation of DNA-templated transcription"/>
    <property type="evidence" value="ECO:0007669"/>
    <property type="project" value="InterPro"/>
</dbReference>
<evidence type="ECO:0000256" key="2">
    <source>
        <dbReference type="ARBA" id="ARBA00023015"/>
    </source>
</evidence>
<keyword evidence="6" id="KW-1185">Reference proteome</keyword>
<keyword evidence="3" id="KW-0238">DNA-binding</keyword>
<evidence type="ECO:0000256" key="4">
    <source>
        <dbReference type="ARBA" id="ARBA00023163"/>
    </source>
</evidence>
<dbReference type="InterPro" id="IPR036388">
    <property type="entry name" value="WH-like_DNA-bd_sf"/>
</dbReference>
<dbReference type="GO" id="GO:0003677">
    <property type="term" value="F:DNA binding"/>
    <property type="evidence" value="ECO:0007669"/>
    <property type="project" value="UniProtKB-KW"/>
</dbReference>
<protein>
    <submittedName>
        <fullName evidence="5">BlaI family penicillinase repressor</fullName>
    </submittedName>
</protein>